<dbReference type="InterPro" id="IPR036457">
    <property type="entry name" value="PPM-type-like_dom_sf"/>
</dbReference>
<dbReference type="InterPro" id="IPR001932">
    <property type="entry name" value="PPM-type_phosphatase-like_dom"/>
</dbReference>
<name>A0ABS1NB85_9ACTN</name>
<dbReference type="SUPFAM" id="SSF55874">
    <property type="entry name" value="ATPase domain of HSP90 chaperone/DNA topoisomerase II/histidine kinase"/>
    <property type="match status" value="1"/>
</dbReference>
<dbReference type="InterPro" id="IPR036890">
    <property type="entry name" value="HATPase_C_sf"/>
</dbReference>
<dbReference type="PANTHER" id="PTHR43156:SF2">
    <property type="entry name" value="STAGE II SPORULATION PROTEIN E"/>
    <property type="match status" value="1"/>
</dbReference>
<dbReference type="CDD" id="cd16936">
    <property type="entry name" value="HATPase_RsbW-like"/>
    <property type="match status" value="1"/>
</dbReference>
<dbReference type="EMBL" id="JAERRF010000006">
    <property type="protein sequence ID" value="MBL1097339.1"/>
    <property type="molecule type" value="Genomic_DNA"/>
</dbReference>
<evidence type="ECO:0000256" key="1">
    <source>
        <dbReference type="ARBA" id="ARBA00022801"/>
    </source>
</evidence>
<dbReference type="InterPro" id="IPR003594">
    <property type="entry name" value="HATPase_dom"/>
</dbReference>
<dbReference type="Gene3D" id="3.30.565.10">
    <property type="entry name" value="Histidine kinase-like ATPase, C-terminal domain"/>
    <property type="match status" value="1"/>
</dbReference>
<dbReference type="PANTHER" id="PTHR43156">
    <property type="entry name" value="STAGE II SPORULATION PROTEIN E-RELATED"/>
    <property type="match status" value="1"/>
</dbReference>
<keyword evidence="1" id="KW-0378">Hydrolase</keyword>
<dbReference type="InterPro" id="IPR003018">
    <property type="entry name" value="GAF"/>
</dbReference>
<gene>
    <name evidence="4" type="ORF">JK363_11760</name>
</gene>
<dbReference type="Pfam" id="PF13185">
    <property type="entry name" value="GAF_2"/>
    <property type="match status" value="1"/>
</dbReference>
<dbReference type="SUPFAM" id="SSF81606">
    <property type="entry name" value="PP2C-like"/>
    <property type="match status" value="1"/>
</dbReference>
<keyword evidence="5" id="KW-1185">Reference proteome</keyword>
<comment type="caution">
    <text evidence="4">The sequence shown here is derived from an EMBL/GenBank/DDBJ whole genome shotgun (WGS) entry which is preliminary data.</text>
</comment>
<dbReference type="SMART" id="SM00065">
    <property type="entry name" value="GAF"/>
    <property type="match status" value="1"/>
</dbReference>
<dbReference type="Gene3D" id="3.60.40.10">
    <property type="entry name" value="PPM-type phosphatase domain"/>
    <property type="match status" value="1"/>
</dbReference>
<dbReference type="Pfam" id="PF13581">
    <property type="entry name" value="HATPase_c_2"/>
    <property type="match status" value="1"/>
</dbReference>
<protein>
    <submittedName>
        <fullName evidence="4">SpoIIE family protein phosphatase</fullName>
    </submittedName>
</protein>
<evidence type="ECO:0000313" key="4">
    <source>
        <dbReference type="EMBL" id="MBL1097339.1"/>
    </source>
</evidence>
<dbReference type="Gene3D" id="3.30.450.40">
    <property type="match status" value="2"/>
</dbReference>
<feature type="domain" description="PPM-type phosphatase" evidence="3">
    <location>
        <begin position="381"/>
        <end position="596"/>
    </location>
</feature>
<feature type="domain" description="GAF" evidence="2">
    <location>
        <begin position="215"/>
        <end position="363"/>
    </location>
</feature>
<evidence type="ECO:0000313" key="5">
    <source>
        <dbReference type="Proteomes" id="UP000634229"/>
    </source>
</evidence>
<dbReference type="SMART" id="SM00331">
    <property type="entry name" value="PP2C_SIG"/>
    <property type="match status" value="1"/>
</dbReference>
<organism evidence="4 5">
    <name type="scientific">Streptomyces coffeae</name>
    <dbReference type="NCBI Taxonomy" id="621382"/>
    <lineage>
        <taxon>Bacteria</taxon>
        <taxon>Bacillati</taxon>
        <taxon>Actinomycetota</taxon>
        <taxon>Actinomycetes</taxon>
        <taxon>Kitasatosporales</taxon>
        <taxon>Streptomycetaceae</taxon>
        <taxon>Streptomyces</taxon>
    </lineage>
</organism>
<dbReference type="InterPro" id="IPR052016">
    <property type="entry name" value="Bact_Sigma-Reg"/>
</dbReference>
<evidence type="ECO:0000259" key="3">
    <source>
        <dbReference type="SMART" id="SM00331"/>
    </source>
</evidence>
<dbReference type="Proteomes" id="UP000634229">
    <property type="component" value="Unassembled WGS sequence"/>
</dbReference>
<dbReference type="SUPFAM" id="SSF55781">
    <property type="entry name" value="GAF domain-like"/>
    <property type="match status" value="2"/>
</dbReference>
<reference evidence="4 5" key="1">
    <citation type="submission" date="2021-01" db="EMBL/GenBank/DDBJ databases">
        <title>WGS of actinomycetes isolated from Thailand.</title>
        <authorList>
            <person name="Thawai C."/>
        </authorList>
    </citation>
    <scope>NUCLEOTIDE SEQUENCE [LARGE SCALE GENOMIC DNA]</scope>
    <source>
        <strain evidence="4 5">CA1R205</strain>
    </source>
</reference>
<dbReference type="Pfam" id="PF07228">
    <property type="entry name" value="SpoIIE"/>
    <property type="match status" value="1"/>
</dbReference>
<evidence type="ECO:0000259" key="2">
    <source>
        <dbReference type="SMART" id="SM00065"/>
    </source>
</evidence>
<dbReference type="InterPro" id="IPR029016">
    <property type="entry name" value="GAF-like_dom_sf"/>
</dbReference>
<accession>A0ABS1NB85</accession>
<proteinExistence type="predicted"/>
<dbReference type="RefSeq" id="WP_201874561.1">
    <property type="nucleotide sequence ID" value="NZ_JAERRF010000006.1"/>
</dbReference>
<sequence length="734" mass="79322">MQERNHSRPEATGSDTGRVTSVFAQALQQAARELRATAAIVVVPVDDGRSLASAVVVGRPLSIFTTIERMPVTARLASATAHRTGRQYVSTFTEFDNAAPSRFDVTMPFPYTVASTPIRSSGRGYGVLTVIWAPPLGPRALQPDELDRCEKIAKDLAQELVQSGIASPPRTTLPMPQFLQAVPDRVGQEWAPESANITFLYQIYKLASWLNRAVRSQEVLDVVASRIMGPFGARGMAVSVHQDGQAALLGYSGYPRDVAHALAGAPPPSPDDHTPGMPPLSVDAPTFLESERMLAEARFDGASQEIRACALLPLISGGLRTGTLALGFDGPRHFSAEERSTLVTMADLVAPAVERALHFENEHRLARELQQGLLPARLPHREDLDIATRYVTATAGTAVGGDWYDVLTLPDGNVGLVMGDVEGHNPNAAACMGQLRSAVRAYAAEGHRPAALLERTNRILAELDTELFATCCCVWLDLDVGTAEISSAGHPAPLLCHPDHHVVVPEMSVGLPLGVAPDTVYPSMEQPLPDGTVLALYTDGLVHSQAVDLGTAGDLLGEAMAATRDERLEDLATRIIENTGPQRARGDDAALLLARYAGVLPGSRQHVSRVFVQRHDLRSVKDVREFVRHYTRTRGWDAISHDLELITTEVVTNALMHADSEVDVRLREYPDRLRVEVLDSDPRPPMPAPITVSDSVQDNSEHGRGLVIVEALAAAWGNSPSGRGKSVWFELPLP</sequence>